<keyword evidence="1" id="KW-0472">Membrane</keyword>
<dbReference type="AlphaFoldDB" id="A0A0V1C5T8"/>
<reference evidence="2 3" key="1">
    <citation type="submission" date="2015-01" db="EMBL/GenBank/DDBJ databases">
        <title>Evolution of Trichinella species and genotypes.</title>
        <authorList>
            <person name="Korhonen P.K."/>
            <person name="Edoardo P."/>
            <person name="Giuseppe L.R."/>
            <person name="Gasser R.B."/>
        </authorList>
    </citation>
    <scope>NUCLEOTIDE SEQUENCE [LARGE SCALE GENOMIC DNA]</scope>
    <source>
        <strain evidence="2">ISS120</strain>
    </source>
</reference>
<comment type="caution">
    <text evidence="2">The sequence shown here is derived from an EMBL/GenBank/DDBJ whole genome shotgun (WGS) entry which is preliminary data.</text>
</comment>
<organism evidence="2 3">
    <name type="scientific">Trichinella britovi</name>
    <name type="common">Parasitic roundworm</name>
    <dbReference type="NCBI Taxonomy" id="45882"/>
    <lineage>
        <taxon>Eukaryota</taxon>
        <taxon>Metazoa</taxon>
        <taxon>Ecdysozoa</taxon>
        <taxon>Nematoda</taxon>
        <taxon>Enoplea</taxon>
        <taxon>Dorylaimia</taxon>
        <taxon>Trichinellida</taxon>
        <taxon>Trichinellidae</taxon>
        <taxon>Trichinella</taxon>
    </lineage>
</organism>
<gene>
    <name evidence="2" type="ORF">T03_5789</name>
</gene>
<dbReference type="Proteomes" id="UP000054653">
    <property type="component" value="Unassembled WGS sequence"/>
</dbReference>
<evidence type="ECO:0000256" key="1">
    <source>
        <dbReference type="SAM" id="Phobius"/>
    </source>
</evidence>
<protein>
    <submittedName>
        <fullName evidence="2">Uncharacterized protein</fullName>
    </submittedName>
</protein>
<evidence type="ECO:0000313" key="2">
    <source>
        <dbReference type="EMBL" id="KRY44561.1"/>
    </source>
</evidence>
<name>A0A0V1C5T8_TRIBR</name>
<feature type="transmembrane region" description="Helical" evidence="1">
    <location>
        <begin position="39"/>
        <end position="57"/>
    </location>
</feature>
<keyword evidence="1" id="KW-0812">Transmembrane</keyword>
<dbReference type="EMBL" id="JYDI01000546">
    <property type="protein sequence ID" value="KRY44561.1"/>
    <property type="molecule type" value="Genomic_DNA"/>
</dbReference>
<keyword evidence="1" id="KW-1133">Transmembrane helix</keyword>
<sequence>MLFFEKGYHLRVAQSNSKLRELSNRKRFQQNKLLTHTEYLQISIGIFCILLVFFFTVSEAQMKKEERQQCS</sequence>
<keyword evidence="3" id="KW-1185">Reference proteome</keyword>
<proteinExistence type="predicted"/>
<accession>A0A0V1C5T8</accession>
<evidence type="ECO:0000313" key="3">
    <source>
        <dbReference type="Proteomes" id="UP000054653"/>
    </source>
</evidence>